<evidence type="ECO:0000256" key="6">
    <source>
        <dbReference type="ARBA" id="ARBA00023136"/>
    </source>
</evidence>
<dbReference type="InterPro" id="IPR047817">
    <property type="entry name" value="ABC2_TM_bact-type"/>
</dbReference>
<keyword evidence="6 8" id="KW-0472">Membrane</keyword>
<sequence length="283" mass="29995">MSGGVSGGLGAPVDLTPAGDHGRAYWAVADCWNLVRRSLTHYQRQPAFILWTLGFPLVSVLLYGYVFGSAMKVPGGGDYREFLMPGMFTMTMAFGFMNTATAFATDAGKGVHDRFRSMPMAPSAVVTGRGVVDLITAGAELAILALTALLIGWRADGGPLASLAGFGLLLLLRFSLIWLGVWLGLVVPGPEQAGSLFAVAFPVTMISSVFVAPSLMPDWLGTVAAWNPVSATVTAIRELFGNPVASGGSWPEEHALLLSVAWPVAITLVCVPLAVRRFQRLSR</sequence>
<dbReference type="RefSeq" id="WP_329078034.1">
    <property type="nucleotide sequence ID" value="NZ_CP108849.2"/>
</dbReference>
<dbReference type="PANTHER" id="PTHR43077:SF8">
    <property type="entry name" value="DOXORUBICIN RESISTANCE ABC TRANSPORTER PERMEASE PROTEIN DRRB"/>
    <property type="match status" value="1"/>
</dbReference>
<dbReference type="InterPro" id="IPR013525">
    <property type="entry name" value="ABC2_TM"/>
</dbReference>
<dbReference type="PANTHER" id="PTHR43077">
    <property type="entry name" value="TRANSPORT PERMEASE YVFS-RELATED"/>
    <property type="match status" value="1"/>
</dbReference>
<evidence type="ECO:0000256" key="1">
    <source>
        <dbReference type="ARBA" id="ARBA00004651"/>
    </source>
</evidence>
<gene>
    <name evidence="10" type="ORF">OG442_24340</name>
</gene>
<feature type="transmembrane region" description="Helical" evidence="8">
    <location>
        <begin position="126"/>
        <end position="151"/>
    </location>
</feature>
<evidence type="ECO:0000256" key="2">
    <source>
        <dbReference type="ARBA" id="ARBA00007783"/>
    </source>
</evidence>
<organism evidence="10 11">
    <name type="scientific">Streptomyces niveus</name>
    <name type="common">Streptomyces spheroides</name>
    <dbReference type="NCBI Taxonomy" id="193462"/>
    <lineage>
        <taxon>Bacteria</taxon>
        <taxon>Bacillati</taxon>
        <taxon>Actinomycetota</taxon>
        <taxon>Actinomycetes</taxon>
        <taxon>Kitasatosporales</taxon>
        <taxon>Streptomycetaceae</taxon>
        <taxon>Streptomyces</taxon>
    </lineage>
</organism>
<dbReference type="PIRSF" id="PIRSF006648">
    <property type="entry name" value="DrrB"/>
    <property type="match status" value="1"/>
</dbReference>
<protein>
    <recommendedName>
        <fullName evidence="8">Transport permease protein</fullName>
    </recommendedName>
</protein>
<accession>A0ABZ2AAT5</accession>
<evidence type="ECO:0000259" key="9">
    <source>
        <dbReference type="PROSITE" id="PS51012"/>
    </source>
</evidence>
<feature type="transmembrane region" description="Helical" evidence="8">
    <location>
        <begin position="47"/>
        <end position="66"/>
    </location>
</feature>
<comment type="subcellular location">
    <subcellularLocation>
        <location evidence="1 8">Cell membrane</location>
        <topology evidence="1 8">Multi-pass membrane protein</topology>
    </subcellularLocation>
</comment>
<evidence type="ECO:0000256" key="5">
    <source>
        <dbReference type="ARBA" id="ARBA00022989"/>
    </source>
</evidence>
<evidence type="ECO:0000256" key="4">
    <source>
        <dbReference type="ARBA" id="ARBA00022692"/>
    </source>
</evidence>
<keyword evidence="8" id="KW-0813">Transport</keyword>
<keyword evidence="4 8" id="KW-0812">Transmembrane</keyword>
<keyword evidence="11" id="KW-1185">Reference proteome</keyword>
<feature type="transmembrane region" description="Helical" evidence="8">
    <location>
        <begin position="86"/>
        <end position="105"/>
    </location>
</feature>
<dbReference type="PROSITE" id="PS51012">
    <property type="entry name" value="ABC_TM2"/>
    <property type="match status" value="1"/>
</dbReference>
<name>A0ABZ2AAT5_STRNV</name>
<feature type="transmembrane region" description="Helical" evidence="8">
    <location>
        <begin position="255"/>
        <end position="275"/>
    </location>
</feature>
<proteinExistence type="inferred from homology"/>
<feature type="domain" description="ABC transmembrane type-2" evidence="9">
    <location>
        <begin position="47"/>
        <end position="281"/>
    </location>
</feature>
<keyword evidence="7" id="KW-0046">Antibiotic resistance</keyword>
<evidence type="ECO:0000256" key="3">
    <source>
        <dbReference type="ARBA" id="ARBA00022475"/>
    </source>
</evidence>
<feature type="transmembrane region" description="Helical" evidence="8">
    <location>
        <begin position="163"/>
        <end position="187"/>
    </location>
</feature>
<evidence type="ECO:0000313" key="10">
    <source>
        <dbReference type="EMBL" id="WUX54425.1"/>
    </source>
</evidence>
<evidence type="ECO:0000256" key="7">
    <source>
        <dbReference type="ARBA" id="ARBA00023251"/>
    </source>
</evidence>
<dbReference type="Proteomes" id="UP001432209">
    <property type="component" value="Chromosome"/>
</dbReference>
<dbReference type="Pfam" id="PF01061">
    <property type="entry name" value="ABC2_membrane"/>
    <property type="match status" value="1"/>
</dbReference>
<dbReference type="InterPro" id="IPR000412">
    <property type="entry name" value="ABC_2_transport"/>
</dbReference>
<keyword evidence="3 8" id="KW-1003">Cell membrane</keyword>
<feature type="transmembrane region" description="Helical" evidence="8">
    <location>
        <begin position="194"/>
        <end position="216"/>
    </location>
</feature>
<dbReference type="EMBL" id="CP109495">
    <property type="protein sequence ID" value="WUX54425.1"/>
    <property type="molecule type" value="Genomic_DNA"/>
</dbReference>
<keyword evidence="5 8" id="KW-1133">Transmembrane helix</keyword>
<evidence type="ECO:0000313" key="11">
    <source>
        <dbReference type="Proteomes" id="UP001432209"/>
    </source>
</evidence>
<evidence type="ECO:0000256" key="8">
    <source>
        <dbReference type="RuleBase" id="RU361157"/>
    </source>
</evidence>
<comment type="similarity">
    <text evidence="2 8">Belongs to the ABC-2 integral membrane protein family.</text>
</comment>
<dbReference type="InterPro" id="IPR051328">
    <property type="entry name" value="T7SS_ABC-Transporter"/>
</dbReference>
<reference evidence="10" key="1">
    <citation type="submission" date="2022-10" db="EMBL/GenBank/DDBJ databases">
        <title>The complete genomes of actinobacterial strains from the NBC collection.</title>
        <authorList>
            <person name="Joergensen T.S."/>
            <person name="Alvarez Arevalo M."/>
            <person name="Sterndorff E.B."/>
            <person name="Faurdal D."/>
            <person name="Vuksanovic O."/>
            <person name="Mourched A.-S."/>
            <person name="Charusanti P."/>
            <person name="Shaw S."/>
            <person name="Blin K."/>
            <person name="Weber T."/>
        </authorList>
    </citation>
    <scope>NUCLEOTIDE SEQUENCE</scope>
    <source>
        <strain evidence="10">NBC_01432</strain>
    </source>
</reference>